<evidence type="ECO:0000256" key="10">
    <source>
        <dbReference type="ARBA" id="ARBA00023242"/>
    </source>
</evidence>
<evidence type="ECO:0000313" key="16">
    <source>
        <dbReference type="EMBL" id="CAH1647306.1"/>
    </source>
</evidence>
<keyword evidence="7 14" id="KW-0175">Coiled coil</keyword>
<keyword evidence="8" id="KW-0969">Cilium</keyword>
<evidence type="ECO:0000256" key="7">
    <source>
        <dbReference type="ARBA" id="ARBA00023054"/>
    </source>
</evidence>
<keyword evidence="9" id="KW-0206">Cytoskeleton</keyword>
<dbReference type="GO" id="GO:0044782">
    <property type="term" value="P:cilium organization"/>
    <property type="evidence" value="ECO:0007669"/>
    <property type="project" value="TreeGrafter"/>
</dbReference>
<protein>
    <recommendedName>
        <fullName evidence="4">Meiosis-specific nuclear structural protein 1</fullName>
    </recommendedName>
</protein>
<keyword evidence="5" id="KW-0963">Cytoplasm</keyword>
<comment type="similarity">
    <text evidence="3">Belongs to the MNS1 family.</text>
</comment>
<feature type="domain" description="Trichohyalin-plectin-homology" evidence="15">
    <location>
        <begin position="127"/>
        <end position="476"/>
    </location>
</feature>
<dbReference type="PANTHER" id="PTHR19265:SF0">
    <property type="entry name" value="MEIOSIS-SPECIFIC NUCLEAR STRUCTURAL PROTEIN 1"/>
    <property type="match status" value="1"/>
</dbReference>
<dbReference type="GO" id="GO:0051321">
    <property type="term" value="P:meiotic cell cycle"/>
    <property type="evidence" value="ECO:0007669"/>
    <property type="project" value="UniProtKB-KW"/>
</dbReference>
<evidence type="ECO:0000256" key="6">
    <source>
        <dbReference type="ARBA" id="ARBA00022846"/>
    </source>
</evidence>
<keyword evidence="10" id="KW-0539">Nucleus</keyword>
<accession>A0A9P0N9H8</accession>
<dbReference type="GO" id="GO:0031514">
    <property type="term" value="C:motile cilium"/>
    <property type="evidence" value="ECO:0007669"/>
    <property type="project" value="TreeGrafter"/>
</dbReference>
<dbReference type="PANTHER" id="PTHR19265">
    <property type="entry name" value="MEIOSIS-SPECIFIC NUCLEAR STRUCTURAL PROTEIN 1"/>
    <property type="match status" value="1"/>
</dbReference>
<dbReference type="InterPro" id="IPR026504">
    <property type="entry name" value="MNS1"/>
</dbReference>
<evidence type="ECO:0000256" key="12">
    <source>
        <dbReference type="ARBA" id="ARBA00023273"/>
    </source>
</evidence>
<dbReference type="AlphaFoldDB" id="A0A9P0N9H8"/>
<keyword evidence="6" id="KW-0282">Flagellum</keyword>
<evidence type="ECO:0000256" key="8">
    <source>
        <dbReference type="ARBA" id="ARBA00023069"/>
    </source>
</evidence>
<dbReference type="Proteomes" id="UP001153321">
    <property type="component" value="Chromosome 9"/>
</dbReference>
<dbReference type="EMBL" id="LR824540">
    <property type="protein sequence ID" value="CAH1647306.1"/>
    <property type="molecule type" value="Genomic_DNA"/>
</dbReference>
<evidence type="ECO:0000256" key="3">
    <source>
        <dbReference type="ARBA" id="ARBA00009158"/>
    </source>
</evidence>
<feature type="coiled-coil region" evidence="14">
    <location>
        <begin position="152"/>
        <end position="179"/>
    </location>
</feature>
<name>A0A9P0N9H8_SPOLI</name>
<sequence>MSLEDNKNYELWASAGVPMTTAQFTVNPTEPRTELQKNAIAEARRKELSVYQRALDMQWLDSRMADGRMGRCLALIQREAEMERQFQERTDHAAIVNARAERETKLGTEVANVRREEVCQLLRRHYLRERDPSLRDLARKLQAGYVCRDIQQQIIHNEYRRLQEKAEEMRANNILLNALADDKEAMGKEEKEKMDRTSQYCKELQQQLVNRHLQKQCQYEDSLIEKKMLEDIIRTISDEDKKELQQKRAITEKMRHEMKTFLQARDAWKQKQKLMVIQEEKNIEEQNKMVTDRSSAILAARDERMRKKEEFTEKMSAKILADDAKRQDRMNTIKLLQEQEYLEKNFQDDIAERNKAERVRHDTYTALTKQIEDRRRQTSDGKQREAEYRKQVEAKIAADLAKERENLQKKKEKGKLYSQELLKQIEANAIKKKRDTEMEEQRAVYVKEYDKKWHEEVAKEREKMIAEHVPGLLGYVTAGALRHSDLPALRAGARGQPHLAHLDIDHMATAKRPHRFDYVTIIRQKTSHLLLDNSIPRCYWSLDAPPPMVFNI</sequence>
<evidence type="ECO:0000256" key="2">
    <source>
        <dbReference type="ARBA" id="ARBA00004611"/>
    </source>
</evidence>
<evidence type="ECO:0000313" key="17">
    <source>
        <dbReference type="Proteomes" id="UP001153321"/>
    </source>
</evidence>
<keyword evidence="17" id="KW-1185">Reference proteome</keyword>
<dbReference type="GO" id="GO:0005634">
    <property type="term" value="C:nucleus"/>
    <property type="evidence" value="ECO:0007669"/>
    <property type="project" value="UniProtKB-SubCell"/>
</dbReference>
<gene>
    <name evidence="16" type="ORF">SPLIT_LOCUS12657</name>
</gene>
<dbReference type="InterPro" id="IPR043597">
    <property type="entry name" value="TPH_dom"/>
</dbReference>
<reference evidence="16" key="1">
    <citation type="submission" date="2022-02" db="EMBL/GenBank/DDBJ databases">
        <authorList>
            <person name="King R."/>
        </authorList>
    </citation>
    <scope>NUCLEOTIDE SEQUENCE</scope>
</reference>
<keyword evidence="11" id="KW-0469">Meiosis</keyword>
<evidence type="ECO:0000256" key="14">
    <source>
        <dbReference type="SAM" id="Coils"/>
    </source>
</evidence>
<evidence type="ECO:0000256" key="4">
    <source>
        <dbReference type="ARBA" id="ARBA00014813"/>
    </source>
</evidence>
<evidence type="ECO:0000256" key="1">
    <source>
        <dbReference type="ARBA" id="ARBA00004123"/>
    </source>
</evidence>
<proteinExistence type="inferred from homology"/>
<evidence type="ECO:0000259" key="15">
    <source>
        <dbReference type="Pfam" id="PF13868"/>
    </source>
</evidence>
<dbReference type="Pfam" id="PF13868">
    <property type="entry name" value="TPH"/>
    <property type="match status" value="1"/>
</dbReference>
<evidence type="ECO:0000256" key="13">
    <source>
        <dbReference type="ARBA" id="ARBA00046114"/>
    </source>
</evidence>
<comment type="subcellular location">
    <subcellularLocation>
        <location evidence="2">Cytoplasm</location>
        <location evidence="2">Cytoskeleton</location>
        <location evidence="2">Flagellum axoneme</location>
    </subcellularLocation>
    <subcellularLocation>
        <location evidence="1">Nucleus</location>
    </subcellularLocation>
</comment>
<comment type="function">
    <text evidence="13">Microtubule inner protein (MIP) part of the dynein-decorated doublet microtubules (DMTs) in cilia axoneme, which is required for motile cilia beating. May play a role in the control of meiotic division and germ cell differentiation through regulation of pairing and recombination during meiosis. Required for sperm flagella assembly. May play a role in the assembly and function of the outer dynein arm-docking complex (ODA-DC). ODA-DC mediates outer dynein arms (ODA) binding onto the axonemal doublet microtubules.</text>
</comment>
<evidence type="ECO:0000256" key="5">
    <source>
        <dbReference type="ARBA" id="ARBA00022490"/>
    </source>
</evidence>
<keyword evidence="12" id="KW-0966">Cell projection</keyword>
<organism evidence="16 17">
    <name type="scientific">Spodoptera littoralis</name>
    <name type="common">Egyptian cotton leafworm</name>
    <dbReference type="NCBI Taxonomy" id="7109"/>
    <lineage>
        <taxon>Eukaryota</taxon>
        <taxon>Metazoa</taxon>
        <taxon>Ecdysozoa</taxon>
        <taxon>Arthropoda</taxon>
        <taxon>Hexapoda</taxon>
        <taxon>Insecta</taxon>
        <taxon>Pterygota</taxon>
        <taxon>Neoptera</taxon>
        <taxon>Endopterygota</taxon>
        <taxon>Lepidoptera</taxon>
        <taxon>Glossata</taxon>
        <taxon>Ditrysia</taxon>
        <taxon>Noctuoidea</taxon>
        <taxon>Noctuidae</taxon>
        <taxon>Amphipyrinae</taxon>
        <taxon>Spodoptera</taxon>
    </lineage>
</organism>
<evidence type="ECO:0000256" key="11">
    <source>
        <dbReference type="ARBA" id="ARBA00023254"/>
    </source>
</evidence>
<evidence type="ECO:0000256" key="9">
    <source>
        <dbReference type="ARBA" id="ARBA00023212"/>
    </source>
</evidence>